<keyword evidence="4" id="KW-1185">Reference proteome</keyword>
<dbReference type="SUPFAM" id="SSF50685">
    <property type="entry name" value="Barwin-like endoglucanases"/>
    <property type="match status" value="1"/>
</dbReference>
<dbReference type="InterPro" id="IPR036908">
    <property type="entry name" value="RlpA-like_sf"/>
</dbReference>
<evidence type="ECO:0008006" key="5">
    <source>
        <dbReference type="Google" id="ProtNLM"/>
    </source>
</evidence>
<evidence type="ECO:0000256" key="1">
    <source>
        <dbReference type="SAM" id="MobiDB-lite"/>
    </source>
</evidence>
<evidence type="ECO:0000313" key="3">
    <source>
        <dbReference type="EMBL" id="CAE8610635.1"/>
    </source>
</evidence>
<gene>
    <name evidence="3" type="ORF">PGLA1383_LOCUS28447</name>
</gene>
<dbReference type="Gene3D" id="2.40.40.10">
    <property type="entry name" value="RlpA-like domain"/>
    <property type="match status" value="1"/>
</dbReference>
<name>A0A813FBL8_POLGL</name>
<dbReference type="Proteomes" id="UP000654075">
    <property type="component" value="Unassembled WGS sequence"/>
</dbReference>
<feature type="compositionally biased region" description="Low complexity" evidence="1">
    <location>
        <begin position="8"/>
        <end position="25"/>
    </location>
</feature>
<reference evidence="3" key="1">
    <citation type="submission" date="2021-02" db="EMBL/GenBank/DDBJ databases">
        <authorList>
            <person name="Dougan E. K."/>
            <person name="Rhodes N."/>
            <person name="Thang M."/>
            <person name="Chan C."/>
        </authorList>
    </citation>
    <scope>NUCLEOTIDE SEQUENCE</scope>
</reference>
<evidence type="ECO:0000313" key="4">
    <source>
        <dbReference type="Proteomes" id="UP000654075"/>
    </source>
</evidence>
<accession>A0A813FBL8</accession>
<keyword evidence="2" id="KW-1133">Transmembrane helix</keyword>
<dbReference type="OMA" id="MKKNRCP"/>
<sequence length="324" mass="34363">MLPMEMSTTTITTTPTTTPTTTTTTTTTALLPSTLRATHFWDCNGGSCDAAVLDPWDVSRYSYAAQYAPTAPSDHGGALYGEKLWLTGAASDALSAMLGNNDSCCGSDDVGGCGQCLLVSNPSAVNSDWTAVVMKKNRCPPHSHGCQLPNLHLDIAVPGYDNLQYSTANVCGNPARLQTFVTKLESSICGSWYFKGVSTAVACSCADMPDASAEQLTLRRGCELFTAWGWRSGDPVLEFRPVPCPAAFRALISGAFNASGAVMISRPPVPDPIPGPIPGPVPAVFLPIWALWLMIVGVCLLLATAGAAVFVFRRRLFRPMPPLN</sequence>
<feature type="region of interest" description="Disordered" evidence="1">
    <location>
        <begin position="1"/>
        <end position="25"/>
    </location>
</feature>
<proteinExistence type="predicted"/>
<feature type="transmembrane region" description="Helical" evidence="2">
    <location>
        <begin position="289"/>
        <end position="312"/>
    </location>
</feature>
<dbReference type="OrthoDB" id="10035502at2759"/>
<comment type="caution">
    <text evidence="3">The sequence shown here is derived from an EMBL/GenBank/DDBJ whole genome shotgun (WGS) entry which is preliminary data.</text>
</comment>
<keyword evidence="2" id="KW-0812">Transmembrane</keyword>
<dbReference type="EMBL" id="CAJNNV010024801">
    <property type="protein sequence ID" value="CAE8610635.1"/>
    <property type="molecule type" value="Genomic_DNA"/>
</dbReference>
<dbReference type="AlphaFoldDB" id="A0A813FBL8"/>
<keyword evidence="2" id="KW-0472">Membrane</keyword>
<organism evidence="3 4">
    <name type="scientific">Polarella glacialis</name>
    <name type="common">Dinoflagellate</name>
    <dbReference type="NCBI Taxonomy" id="89957"/>
    <lineage>
        <taxon>Eukaryota</taxon>
        <taxon>Sar</taxon>
        <taxon>Alveolata</taxon>
        <taxon>Dinophyceae</taxon>
        <taxon>Suessiales</taxon>
        <taxon>Suessiaceae</taxon>
        <taxon>Polarella</taxon>
    </lineage>
</organism>
<protein>
    <recommendedName>
        <fullName evidence="5">Cellulase</fullName>
    </recommendedName>
</protein>
<evidence type="ECO:0000256" key="2">
    <source>
        <dbReference type="SAM" id="Phobius"/>
    </source>
</evidence>